<protein>
    <submittedName>
        <fullName evidence="6">ParB-like nuclease</fullName>
    </submittedName>
</protein>
<keyword evidence="3" id="KW-0418">Kinase</keyword>
<dbReference type="RefSeq" id="WP_041098717.1">
    <property type="nucleotide sequence ID" value="NZ_JARLVI010000017.1"/>
</dbReference>
<dbReference type="Gene3D" id="3.30.1760.10">
    <property type="entry name" value="Conserved hypothetical protein from pyrococcus furiosus pfu- 392566-001, domain 2"/>
    <property type="match status" value="1"/>
</dbReference>
<evidence type="ECO:0000259" key="5">
    <source>
        <dbReference type="SMART" id="SM00470"/>
    </source>
</evidence>
<evidence type="ECO:0000313" key="6">
    <source>
        <dbReference type="EMBL" id="KIL77400.1"/>
    </source>
</evidence>
<name>A0ABR5AS17_BACBA</name>
<dbReference type="SUPFAM" id="SSF110849">
    <property type="entry name" value="ParB/Sulfiredoxin"/>
    <property type="match status" value="1"/>
</dbReference>
<dbReference type="CDD" id="cd16388">
    <property type="entry name" value="SbnI_like_N"/>
    <property type="match status" value="1"/>
</dbReference>
<dbReference type="InterPro" id="IPR036086">
    <property type="entry name" value="ParB/Sulfiredoxin_sf"/>
</dbReference>
<dbReference type="InterPro" id="IPR003115">
    <property type="entry name" value="ParB_N"/>
</dbReference>
<evidence type="ECO:0000256" key="4">
    <source>
        <dbReference type="ARBA" id="ARBA00022840"/>
    </source>
</evidence>
<dbReference type="Gene3D" id="3.90.1530.10">
    <property type="entry name" value="Conserved hypothetical protein from pyrococcus furiosus pfu- 392566-001, ParB domain"/>
    <property type="match status" value="1"/>
</dbReference>
<evidence type="ECO:0000256" key="2">
    <source>
        <dbReference type="ARBA" id="ARBA00022741"/>
    </source>
</evidence>
<dbReference type="InterPro" id="IPR016999">
    <property type="entry name" value="SbnI-like"/>
</dbReference>
<dbReference type="EMBL" id="JXLP01000014">
    <property type="protein sequence ID" value="KIL77400.1"/>
    <property type="molecule type" value="Genomic_DNA"/>
</dbReference>
<dbReference type="PIRSF" id="PIRSF032543">
    <property type="entry name" value="UCP032543_ParB-like"/>
    <property type="match status" value="1"/>
</dbReference>
<dbReference type="SMART" id="SM00470">
    <property type="entry name" value="ParB"/>
    <property type="match status" value="1"/>
</dbReference>
<keyword evidence="4" id="KW-0067">ATP-binding</keyword>
<keyword evidence="7" id="KW-1185">Reference proteome</keyword>
<dbReference type="Pfam" id="PF02195">
    <property type="entry name" value="ParB_N"/>
    <property type="match status" value="1"/>
</dbReference>
<sequence length="255" mass="28882">MNILSSLQIINIDAICLHEDHEPQRLDKTCKAIQQSGELCHPPIAMQMRDGRYLILDGAHRTGALQRMGCKRIPVQLARAEDIMLEAWDHIVSAGPWLSALKQQGHVYEDVRSHDQPAIVTITADDGSTYCLAPRNDKAHWWQRLEIWHQIVDSYSRHGAVTRVAQNSSAALEKGQVRVTSPVYTMAELEEVVLAGKTMPAGVTRFKINGRLLNLKIPLHWLADPMFDSEEWESYLSRRASSIRLYSESIYLCEA</sequence>
<accession>A0ABR5AS17</accession>
<evidence type="ECO:0000313" key="7">
    <source>
        <dbReference type="Proteomes" id="UP000031982"/>
    </source>
</evidence>
<evidence type="ECO:0000256" key="1">
    <source>
        <dbReference type="ARBA" id="ARBA00022679"/>
    </source>
</evidence>
<feature type="domain" description="ParB-like N-terminal" evidence="5">
    <location>
        <begin position="8"/>
        <end position="91"/>
    </location>
</feature>
<organism evidence="6 7">
    <name type="scientific">Bacillus badius</name>
    <dbReference type="NCBI Taxonomy" id="1455"/>
    <lineage>
        <taxon>Bacteria</taxon>
        <taxon>Bacillati</taxon>
        <taxon>Bacillota</taxon>
        <taxon>Bacilli</taxon>
        <taxon>Bacillales</taxon>
        <taxon>Bacillaceae</taxon>
        <taxon>Pseudobacillus</taxon>
    </lineage>
</organism>
<keyword evidence="1" id="KW-0808">Transferase</keyword>
<reference evidence="6 7" key="1">
    <citation type="submission" date="2015-01" db="EMBL/GenBank/DDBJ databases">
        <title>Genome Assembly of Bacillus badius MTCC 1458.</title>
        <authorList>
            <person name="Verma A."/>
            <person name="Khatri I."/>
            <person name="Mual P."/>
            <person name="Subramanian S."/>
            <person name="Krishnamurthi S."/>
        </authorList>
    </citation>
    <scope>NUCLEOTIDE SEQUENCE [LARGE SCALE GENOMIC DNA]</scope>
    <source>
        <strain evidence="6 7">MTCC 1458</strain>
    </source>
</reference>
<comment type="caution">
    <text evidence="6">The sequence shown here is derived from an EMBL/GenBank/DDBJ whole genome shotgun (WGS) entry which is preliminary data.</text>
</comment>
<keyword evidence="2" id="KW-0547">Nucleotide-binding</keyword>
<gene>
    <name evidence="6" type="ORF">SD77_1386</name>
</gene>
<dbReference type="InterPro" id="IPR037953">
    <property type="entry name" value="SbnI-like_N"/>
</dbReference>
<dbReference type="GeneID" id="92778141"/>
<dbReference type="InterPro" id="IPR023098">
    <property type="entry name" value="SerK/SbnI_C"/>
</dbReference>
<dbReference type="Proteomes" id="UP000031982">
    <property type="component" value="Unassembled WGS sequence"/>
</dbReference>
<evidence type="ECO:0000256" key="3">
    <source>
        <dbReference type="ARBA" id="ARBA00022777"/>
    </source>
</evidence>
<proteinExistence type="predicted"/>